<keyword evidence="1" id="KW-0812">Transmembrane</keyword>
<comment type="caution">
    <text evidence="2">The sequence shown here is derived from an EMBL/GenBank/DDBJ whole genome shotgun (WGS) entry which is preliminary data.</text>
</comment>
<evidence type="ECO:0008006" key="4">
    <source>
        <dbReference type="Google" id="ProtNLM"/>
    </source>
</evidence>
<accession>A0A2J0JIB5</accession>
<organism evidence="2 3">
    <name type="scientific">Candidatus Nomurabacteria bacterium CG10_big_fil_rev_8_21_14_0_10_03_31_7</name>
    <dbReference type="NCBI Taxonomy" id="1974730"/>
    <lineage>
        <taxon>Bacteria</taxon>
        <taxon>Candidatus Nomuraibacteriota</taxon>
    </lineage>
</organism>
<keyword evidence="1" id="KW-0472">Membrane</keyword>
<sequence>MNEEIVAEGVQTKSAPMPVKILAVLNYISAAITLVSGILMLFAENIVINFLGQFSPLLQGFSSLFLGIMGIFAVLSAVLNFFIGKGLWFGKNWARIFVIVISILAILGSLKSLIVEGDMYGFIYLAIYIAVGAYFLFNKSVKEFFKKV</sequence>
<feature type="transmembrane region" description="Helical" evidence="1">
    <location>
        <begin position="63"/>
        <end position="84"/>
    </location>
</feature>
<dbReference type="Proteomes" id="UP000228613">
    <property type="component" value="Unassembled WGS sequence"/>
</dbReference>
<proteinExistence type="predicted"/>
<evidence type="ECO:0000313" key="2">
    <source>
        <dbReference type="EMBL" id="PIR69026.1"/>
    </source>
</evidence>
<reference evidence="3" key="1">
    <citation type="submission" date="2017-09" db="EMBL/GenBank/DDBJ databases">
        <title>Depth-based differentiation of microbial function through sediment-hosted aquifers and enrichment of novel symbionts in the deep terrestrial subsurface.</title>
        <authorList>
            <person name="Probst A.J."/>
            <person name="Ladd B."/>
            <person name="Jarett J.K."/>
            <person name="Geller-Mcgrath D.E."/>
            <person name="Sieber C.M.K."/>
            <person name="Emerson J.B."/>
            <person name="Anantharaman K."/>
            <person name="Thomas B.C."/>
            <person name="Malmstrom R."/>
            <person name="Stieglmeier M."/>
            <person name="Klingl A."/>
            <person name="Woyke T."/>
            <person name="Ryan C.M."/>
            <person name="Banfield J.F."/>
        </authorList>
    </citation>
    <scope>NUCLEOTIDE SEQUENCE [LARGE SCALE GENOMIC DNA]</scope>
</reference>
<feature type="transmembrane region" description="Helical" evidence="1">
    <location>
        <begin position="96"/>
        <end position="114"/>
    </location>
</feature>
<name>A0A2J0JIB5_9BACT</name>
<keyword evidence="1" id="KW-1133">Transmembrane helix</keyword>
<feature type="transmembrane region" description="Helical" evidence="1">
    <location>
        <begin position="120"/>
        <end position="137"/>
    </location>
</feature>
<evidence type="ECO:0000256" key="1">
    <source>
        <dbReference type="SAM" id="Phobius"/>
    </source>
</evidence>
<dbReference type="EMBL" id="PFCP01000024">
    <property type="protein sequence ID" value="PIR69026.1"/>
    <property type="molecule type" value="Genomic_DNA"/>
</dbReference>
<dbReference type="AlphaFoldDB" id="A0A2J0JIB5"/>
<protein>
    <recommendedName>
        <fullName evidence="4">DUF2127 domain-containing protein</fullName>
    </recommendedName>
</protein>
<feature type="transmembrane region" description="Helical" evidence="1">
    <location>
        <begin position="21"/>
        <end position="43"/>
    </location>
</feature>
<evidence type="ECO:0000313" key="3">
    <source>
        <dbReference type="Proteomes" id="UP000228613"/>
    </source>
</evidence>
<gene>
    <name evidence="2" type="ORF">COU48_00805</name>
</gene>